<evidence type="ECO:0000256" key="1">
    <source>
        <dbReference type="SAM" id="MobiDB-lite"/>
    </source>
</evidence>
<evidence type="ECO:0000313" key="2">
    <source>
        <dbReference type="EMBL" id="MBX49012.1"/>
    </source>
</evidence>
<feature type="region of interest" description="Disordered" evidence="1">
    <location>
        <begin position="59"/>
        <end position="80"/>
    </location>
</feature>
<dbReference type="EMBL" id="GGEC01068528">
    <property type="protein sequence ID" value="MBX49012.1"/>
    <property type="molecule type" value="Transcribed_RNA"/>
</dbReference>
<protein>
    <submittedName>
        <fullName evidence="2">Uncharacterized protein</fullName>
    </submittedName>
</protein>
<name>A0A2P2P2Q7_RHIMU</name>
<organism evidence="2">
    <name type="scientific">Rhizophora mucronata</name>
    <name type="common">Asiatic mangrove</name>
    <dbReference type="NCBI Taxonomy" id="61149"/>
    <lineage>
        <taxon>Eukaryota</taxon>
        <taxon>Viridiplantae</taxon>
        <taxon>Streptophyta</taxon>
        <taxon>Embryophyta</taxon>
        <taxon>Tracheophyta</taxon>
        <taxon>Spermatophyta</taxon>
        <taxon>Magnoliopsida</taxon>
        <taxon>eudicotyledons</taxon>
        <taxon>Gunneridae</taxon>
        <taxon>Pentapetalae</taxon>
        <taxon>rosids</taxon>
        <taxon>fabids</taxon>
        <taxon>Malpighiales</taxon>
        <taxon>Rhizophoraceae</taxon>
        <taxon>Rhizophora</taxon>
    </lineage>
</organism>
<dbReference type="AlphaFoldDB" id="A0A2P2P2Q7"/>
<sequence>MLLRIGYFYHGLVESYLLESFLALSDNGPSQKFLDSRNRRMIQVPCLGIGLEYSWMTGESIKSPHLPPPPKTKRLLLAPS</sequence>
<accession>A0A2P2P2Q7</accession>
<proteinExistence type="predicted"/>
<reference evidence="2" key="1">
    <citation type="submission" date="2018-02" db="EMBL/GenBank/DDBJ databases">
        <title>Rhizophora mucronata_Transcriptome.</title>
        <authorList>
            <person name="Meera S.P."/>
            <person name="Sreeshan A."/>
            <person name="Augustine A."/>
        </authorList>
    </citation>
    <scope>NUCLEOTIDE SEQUENCE</scope>
    <source>
        <tissue evidence="2">Leaf</tissue>
    </source>
</reference>